<dbReference type="AlphaFoldDB" id="F3FXI2"/>
<dbReference type="Gene3D" id="3.30.559.30">
    <property type="entry name" value="Nonribosomal peptide synthetase, condensation domain"/>
    <property type="match status" value="1"/>
</dbReference>
<feature type="non-terminal residue" evidence="1">
    <location>
        <position position="66"/>
    </location>
</feature>
<reference evidence="1 2" key="1">
    <citation type="journal article" date="2011" name="PLoS Pathog.">
        <title>Dynamic evolution of pathogenicity revealed by sequencing and comparative genomics of 19 Pseudomonas syringae isolates.</title>
        <authorList>
            <person name="Baltrus D.A."/>
            <person name="Nishimura M.T."/>
            <person name="Romanchuk A."/>
            <person name="Chang J.H."/>
            <person name="Mukhtar M.S."/>
            <person name="Cherkis K."/>
            <person name="Roach J."/>
            <person name="Grant S.R."/>
            <person name="Jones C.D."/>
            <person name="Dangl J.L."/>
        </authorList>
    </citation>
    <scope>NUCLEOTIDE SEQUENCE [LARGE SCALE GENOMIC DNA]</scope>
    <source>
        <strain evidence="2">M301072PT</strain>
    </source>
</reference>
<sequence>GERIRDRITLLLESVAAHESTPIGQLALMGEAERRQVLVEFNATHQASHQDLLVHQLFEQQAQQQP</sequence>
<dbReference type="HOGENOM" id="CLU_2837424_0_0_6"/>
<dbReference type="EMBL" id="AEAH01003045">
    <property type="protein sequence ID" value="EGH34924.1"/>
    <property type="molecule type" value="Genomic_DNA"/>
</dbReference>
<evidence type="ECO:0000313" key="1">
    <source>
        <dbReference type="EMBL" id="EGH34924.1"/>
    </source>
</evidence>
<feature type="non-terminal residue" evidence="1">
    <location>
        <position position="1"/>
    </location>
</feature>
<dbReference type="Proteomes" id="UP000004471">
    <property type="component" value="Unassembled WGS sequence"/>
</dbReference>
<accession>F3FXI2</accession>
<comment type="caution">
    <text evidence="1">The sequence shown here is derived from an EMBL/GenBank/DDBJ whole genome shotgun (WGS) entry which is preliminary data.</text>
</comment>
<gene>
    <name evidence="1" type="ORF">PSYJA_40480</name>
</gene>
<name>F3FXI2_PSESX</name>
<proteinExistence type="predicted"/>
<protein>
    <submittedName>
        <fullName evidence="1">Amino acid adenylation</fullName>
    </submittedName>
</protein>
<evidence type="ECO:0000313" key="2">
    <source>
        <dbReference type="Proteomes" id="UP000004471"/>
    </source>
</evidence>
<organism evidence="1 2">
    <name type="scientific">Pseudomonas syringae pv. japonica str. M301072</name>
    <dbReference type="NCBI Taxonomy" id="629262"/>
    <lineage>
        <taxon>Bacteria</taxon>
        <taxon>Pseudomonadati</taxon>
        <taxon>Pseudomonadota</taxon>
        <taxon>Gammaproteobacteria</taxon>
        <taxon>Pseudomonadales</taxon>
        <taxon>Pseudomonadaceae</taxon>
        <taxon>Pseudomonas</taxon>
        <taxon>Pseudomonas syringae</taxon>
    </lineage>
</organism>